<dbReference type="EMBL" id="JBIAPK010000017">
    <property type="protein sequence ID" value="MFF3343669.1"/>
    <property type="molecule type" value="Genomic_DNA"/>
</dbReference>
<comment type="caution">
    <text evidence="1">The sequence shown here is derived from an EMBL/GenBank/DDBJ whole genome shotgun (WGS) entry which is preliminary data.</text>
</comment>
<keyword evidence="2" id="KW-1185">Reference proteome</keyword>
<gene>
    <name evidence="1" type="ORF">ACFYWW_34140</name>
</gene>
<reference evidence="1 2" key="1">
    <citation type="submission" date="2024-10" db="EMBL/GenBank/DDBJ databases">
        <title>The Natural Products Discovery Center: Release of the First 8490 Sequenced Strains for Exploring Actinobacteria Biosynthetic Diversity.</title>
        <authorList>
            <person name="Kalkreuter E."/>
            <person name="Kautsar S.A."/>
            <person name="Yang D."/>
            <person name="Bader C.D."/>
            <person name="Teijaro C.N."/>
            <person name="Fluegel L."/>
            <person name="Davis C.M."/>
            <person name="Simpson J.R."/>
            <person name="Lauterbach L."/>
            <person name="Steele A.D."/>
            <person name="Gui C."/>
            <person name="Meng S."/>
            <person name="Li G."/>
            <person name="Viehrig K."/>
            <person name="Ye F."/>
            <person name="Su P."/>
            <person name="Kiefer A.F."/>
            <person name="Nichols A."/>
            <person name="Cepeda A.J."/>
            <person name="Yan W."/>
            <person name="Fan B."/>
            <person name="Jiang Y."/>
            <person name="Adhikari A."/>
            <person name="Zheng C.-J."/>
            <person name="Schuster L."/>
            <person name="Cowan T.M."/>
            <person name="Smanski M.J."/>
            <person name="Chevrette M.G."/>
            <person name="De Carvalho L.P.S."/>
            <person name="Shen B."/>
        </authorList>
    </citation>
    <scope>NUCLEOTIDE SEQUENCE [LARGE SCALE GENOMIC DNA]</scope>
    <source>
        <strain evidence="1 2">NPDC003029</strain>
    </source>
</reference>
<dbReference type="InterPro" id="IPR011747">
    <property type="entry name" value="CHP02241"/>
</dbReference>
<organism evidence="1 2">
    <name type="scientific">Streptomyces flavidovirens</name>
    <dbReference type="NCBI Taxonomy" id="67298"/>
    <lineage>
        <taxon>Bacteria</taxon>
        <taxon>Bacillati</taxon>
        <taxon>Actinomycetota</taxon>
        <taxon>Actinomycetes</taxon>
        <taxon>Kitasatosporales</taxon>
        <taxon>Streptomycetaceae</taxon>
        <taxon>Streptomyces</taxon>
    </lineage>
</organism>
<dbReference type="InterPro" id="IPR010667">
    <property type="entry name" value="Phage_T4_Gp19"/>
</dbReference>
<evidence type="ECO:0000313" key="1">
    <source>
        <dbReference type="EMBL" id="MFF3343669.1"/>
    </source>
</evidence>
<dbReference type="RefSeq" id="WP_387899598.1">
    <property type="nucleotide sequence ID" value="NZ_JBIAPK010000017.1"/>
</dbReference>
<proteinExistence type="predicted"/>
<name>A0ABW6RT62_9ACTN</name>
<protein>
    <submittedName>
        <fullName evidence="1">Phage tail protein</fullName>
    </submittedName>
</protein>
<dbReference type="PANTHER" id="PTHR38009">
    <property type="entry name" value="CONSERVED HYPOTHETICAL PHAGE TAIL PROTEIN"/>
    <property type="match status" value="1"/>
</dbReference>
<dbReference type="Proteomes" id="UP001601976">
    <property type="component" value="Unassembled WGS sequence"/>
</dbReference>
<evidence type="ECO:0000313" key="2">
    <source>
        <dbReference type="Proteomes" id="UP001601976"/>
    </source>
</evidence>
<dbReference type="NCBIfam" id="TIGR02241">
    <property type="entry name" value="conserved hypothetical phage tail region protein"/>
    <property type="match status" value="1"/>
</dbReference>
<accession>A0ABW6RT62</accession>
<dbReference type="Pfam" id="PF06841">
    <property type="entry name" value="Phage_T4_gp19"/>
    <property type="match status" value="1"/>
</dbReference>
<sequence length="141" mass="15078">MNEFPLAPYRFQVSIGEDATMVFSKVSGLTIPPDIAAKAGIEVTPSTPESASDPVITFTDGILQDQPELAGWFDPADDSRTGKRDLTIILTDESGESPLATWNVTGAFPTDLSAPNFDAGSNEIAIEEVSLSADSFSLEWH</sequence>
<dbReference type="PANTHER" id="PTHR38009:SF1">
    <property type="entry name" value="CONSERVED HYPOTHETICAL PHAGE TAIL PROTEIN"/>
    <property type="match status" value="1"/>
</dbReference>